<accession>A0A7W7G292</accession>
<keyword evidence="2" id="KW-1185">Reference proteome</keyword>
<sequence>MIGGIIVPGRGYGPQAPLLDLADEALRDREIPTETIHWTVPDSLLDVGPEPFVRAHVLAALHRSTAAQPVIIAKSLGTYAAVLAAERELPAIWLTPLLHVEAIAEAITRNPAPALLVGGTRDRTWLPDVATATKKAVLTIPDGDHGLRPPGPLRAYTDALGDVGTAMEEFLRQLG</sequence>
<dbReference type="EMBL" id="JACHMF010000001">
    <property type="protein sequence ID" value="MBB4691436.1"/>
    <property type="molecule type" value="Genomic_DNA"/>
</dbReference>
<name>A0A7W7G292_9ACTN</name>
<dbReference type="RefSeq" id="WP_184950253.1">
    <property type="nucleotide sequence ID" value="NZ_BOMC01000006.1"/>
</dbReference>
<protein>
    <recommendedName>
        <fullName evidence="3">Alpha/beta hydrolase</fullName>
    </recommendedName>
</protein>
<reference evidence="1 2" key="1">
    <citation type="submission" date="2020-08" db="EMBL/GenBank/DDBJ databases">
        <title>Sequencing the genomes of 1000 actinobacteria strains.</title>
        <authorList>
            <person name="Klenk H.-P."/>
        </authorList>
    </citation>
    <scope>NUCLEOTIDE SEQUENCE [LARGE SCALE GENOMIC DNA]</scope>
    <source>
        <strain evidence="1 2">DSM 45518</strain>
    </source>
</reference>
<dbReference type="Gene3D" id="3.40.50.1820">
    <property type="entry name" value="alpha/beta hydrolase"/>
    <property type="match status" value="1"/>
</dbReference>
<organism evidence="1 2">
    <name type="scientific">Paractinoplanes abujensis</name>
    <dbReference type="NCBI Taxonomy" id="882441"/>
    <lineage>
        <taxon>Bacteria</taxon>
        <taxon>Bacillati</taxon>
        <taxon>Actinomycetota</taxon>
        <taxon>Actinomycetes</taxon>
        <taxon>Micromonosporales</taxon>
        <taxon>Micromonosporaceae</taxon>
        <taxon>Paractinoplanes</taxon>
    </lineage>
</organism>
<evidence type="ECO:0000313" key="2">
    <source>
        <dbReference type="Proteomes" id="UP000542742"/>
    </source>
</evidence>
<dbReference type="InterPro" id="IPR029058">
    <property type="entry name" value="AB_hydrolase_fold"/>
</dbReference>
<gene>
    <name evidence="1" type="ORF">BKA14_001584</name>
</gene>
<dbReference type="SUPFAM" id="SSF53474">
    <property type="entry name" value="alpha/beta-Hydrolases"/>
    <property type="match status" value="1"/>
</dbReference>
<evidence type="ECO:0000313" key="1">
    <source>
        <dbReference type="EMBL" id="MBB4691436.1"/>
    </source>
</evidence>
<dbReference type="Proteomes" id="UP000542742">
    <property type="component" value="Unassembled WGS sequence"/>
</dbReference>
<comment type="caution">
    <text evidence="1">The sequence shown here is derived from an EMBL/GenBank/DDBJ whole genome shotgun (WGS) entry which is preliminary data.</text>
</comment>
<dbReference type="AlphaFoldDB" id="A0A7W7G292"/>
<proteinExistence type="predicted"/>
<evidence type="ECO:0008006" key="3">
    <source>
        <dbReference type="Google" id="ProtNLM"/>
    </source>
</evidence>